<gene>
    <name evidence="1" type="ORF">NUW58_g3762</name>
</gene>
<evidence type="ECO:0000313" key="1">
    <source>
        <dbReference type="EMBL" id="KAJ2988861.1"/>
    </source>
</evidence>
<accession>A0ACC1PB41</accession>
<evidence type="ECO:0000313" key="2">
    <source>
        <dbReference type="Proteomes" id="UP001143856"/>
    </source>
</evidence>
<dbReference type="Proteomes" id="UP001143856">
    <property type="component" value="Unassembled WGS sequence"/>
</dbReference>
<name>A0ACC1PB41_9PEZI</name>
<keyword evidence="2" id="KW-1185">Reference proteome</keyword>
<proteinExistence type="predicted"/>
<dbReference type="EMBL" id="JAPDGR010000597">
    <property type="protein sequence ID" value="KAJ2988861.1"/>
    <property type="molecule type" value="Genomic_DNA"/>
</dbReference>
<protein>
    <submittedName>
        <fullName evidence="1">Uncharacterized protein</fullName>
    </submittedName>
</protein>
<reference evidence="1" key="1">
    <citation type="submission" date="2022-10" db="EMBL/GenBank/DDBJ databases">
        <title>Genome Sequence of Xylaria curta.</title>
        <authorList>
            <person name="Buettner E."/>
        </authorList>
    </citation>
    <scope>NUCLEOTIDE SEQUENCE</scope>
    <source>
        <strain evidence="1">Babe10</strain>
    </source>
</reference>
<sequence>MLLLGQTPFYEGSLELFSNVLINIFYLTTYTPTMDTLKVQAANIGGLAISSPLRSLGLIAGVFSLYYVGVAIYRIWFHPLSHIPGPFLSKFSYWSEFYHDCIAEGYVKVYPKLHEKYGPLVRVTPTRVHICDPEYFHEIYSITGASKYLKDPEFFSTSGGIKHSVIMLTDPEAHRIRRKTIQYLFSPKGMEELSPRVEEVVKKGLEKLRLSYEEGTPVDMNRIFKGVTVDTIMRLMFDKAFGLIDAPEEEPEFVKTMRMFAENFPWQKHFPIVNTISVLIPQSWADYLVPGYARFRKQCGIWLDEVAERHKQGIYTGEDGRATVFDLLLRPNPEKGQMNLSRDVLIDETFAFCFAGTDTTSYALSMGSYYLMSNPSKLEKMRAELATVPTNADGLLEWNNIRNLPYLSATIKEILRLACPVPGITPRVVPEEGMHVAGHYLPPGTIISLSMRMVHFNEMLYENPYDFIPERWLGEKGKELDRWFVTFSKGPRMCLGLNMTYLETYLCFANFFNKFEFELYKTNEETAMWIDMVAAAKSRESIKAMVKAPR</sequence>
<organism evidence="1 2">
    <name type="scientific">Xylaria curta</name>
    <dbReference type="NCBI Taxonomy" id="42375"/>
    <lineage>
        <taxon>Eukaryota</taxon>
        <taxon>Fungi</taxon>
        <taxon>Dikarya</taxon>
        <taxon>Ascomycota</taxon>
        <taxon>Pezizomycotina</taxon>
        <taxon>Sordariomycetes</taxon>
        <taxon>Xylariomycetidae</taxon>
        <taxon>Xylariales</taxon>
        <taxon>Xylariaceae</taxon>
        <taxon>Xylaria</taxon>
    </lineage>
</organism>
<comment type="caution">
    <text evidence="1">The sequence shown here is derived from an EMBL/GenBank/DDBJ whole genome shotgun (WGS) entry which is preliminary data.</text>
</comment>